<evidence type="ECO:0000313" key="2">
    <source>
        <dbReference type="EMBL" id="GFH48585.1"/>
    </source>
</evidence>
<feature type="transmembrane region" description="Helical" evidence="1">
    <location>
        <begin position="12"/>
        <end position="29"/>
    </location>
</feature>
<dbReference type="EMBL" id="BLLK01000029">
    <property type="protein sequence ID" value="GFH48585.1"/>
    <property type="molecule type" value="Genomic_DNA"/>
</dbReference>
<accession>A0AAD3CPS8</accession>
<sequence>MKLMNKTKGRLLMHIVLALYIASFIRFYWTSRKTTKVKSPLSGAMGEVCECSKNETINAPIIGIEHSAATANHTHDKNVFVFYFVFIPERFGHWTWLVTVQLKDLKATGLLEVASLNVIAATSLTSPTADEDMMSLTRIVKEIAGSSATVTPRYENRYEYWGLHSMWEKAMSQNPQQRKDSIFLYMHSRGMVKHGAMTEERRAETDLPLFKHVVEPWRDALHRFKTVPQLDKAGFVMSHGGYCMFNFFWVRSSYVARLEAPAERPTDHRVQGGGPPASKMSEVNRYYYEYWLAFTTDQNPSALNGWSMVLDEFKLGVCFMKNGIQDAWKRDNKTQRYKQKESKYRRTRVTDSCLRKIFLTACRFFWRLLSKNSSRSELEPFLSVA</sequence>
<dbReference type="AlphaFoldDB" id="A0AAD3CPS8"/>
<evidence type="ECO:0000313" key="3">
    <source>
        <dbReference type="Proteomes" id="UP001054902"/>
    </source>
</evidence>
<organism evidence="2 3">
    <name type="scientific">Chaetoceros tenuissimus</name>
    <dbReference type="NCBI Taxonomy" id="426638"/>
    <lineage>
        <taxon>Eukaryota</taxon>
        <taxon>Sar</taxon>
        <taxon>Stramenopiles</taxon>
        <taxon>Ochrophyta</taxon>
        <taxon>Bacillariophyta</taxon>
        <taxon>Coscinodiscophyceae</taxon>
        <taxon>Chaetocerotophycidae</taxon>
        <taxon>Chaetocerotales</taxon>
        <taxon>Chaetocerotaceae</taxon>
        <taxon>Chaetoceros</taxon>
    </lineage>
</organism>
<reference evidence="2 3" key="1">
    <citation type="journal article" date="2021" name="Sci. Rep.">
        <title>The genome of the diatom Chaetoceros tenuissimus carries an ancient integrated fragment of an extant virus.</title>
        <authorList>
            <person name="Hongo Y."/>
            <person name="Kimura K."/>
            <person name="Takaki Y."/>
            <person name="Yoshida Y."/>
            <person name="Baba S."/>
            <person name="Kobayashi G."/>
            <person name="Nagasaki K."/>
            <person name="Hano T."/>
            <person name="Tomaru Y."/>
        </authorList>
    </citation>
    <scope>NUCLEOTIDE SEQUENCE [LARGE SCALE GENOMIC DNA]</scope>
    <source>
        <strain evidence="2 3">NIES-3715</strain>
    </source>
</reference>
<keyword evidence="1" id="KW-0472">Membrane</keyword>
<protein>
    <submittedName>
        <fullName evidence="2">Uncharacterized protein</fullName>
    </submittedName>
</protein>
<evidence type="ECO:0000256" key="1">
    <source>
        <dbReference type="SAM" id="Phobius"/>
    </source>
</evidence>
<comment type="caution">
    <text evidence="2">The sequence shown here is derived from an EMBL/GenBank/DDBJ whole genome shotgun (WGS) entry which is preliminary data.</text>
</comment>
<gene>
    <name evidence="2" type="ORF">CTEN210_05061</name>
</gene>
<keyword evidence="1" id="KW-1133">Transmembrane helix</keyword>
<name>A0AAD3CPS8_9STRA</name>
<keyword evidence="1" id="KW-0812">Transmembrane</keyword>
<keyword evidence="3" id="KW-1185">Reference proteome</keyword>
<proteinExistence type="predicted"/>
<dbReference type="Proteomes" id="UP001054902">
    <property type="component" value="Unassembled WGS sequence"/>
</dbReference>